<evidence type="ECO:0000256" key="10">
    <source>
        <dbReference type="PROSITE-ProRule" id="PRU00703"/>
    </source>
</evidence>
<name>A0A9W7FWJ0_9STRA</name>
<dbReference type="SUPFAM" id="SSF81340">
    <property type="entry name" value="Clc chloride channel"/>
    <property type="match status" value="1"/>
</dbReference>
<feature type="transmembrane region" description="Helical" evidence="11">
    <location>
        <begin position="383"/>
        <end position="402"/>
    </location>
</feature>
<keyword evidence="5 11" id="KW-1133">Transmembrane helix</keyword>
<dbReference type="PROSITE" id="PS51371">
    <property type="entry name" value="CBS"/>
    <property type="match status" value="1"/>
</dbReference>
<accession>A0A9W7FWJ0</accession>
<evidence type="ECO:0000256" key="1">
    <source>
        <dbReference type="ARBA" id="ARBA00004141"/>
    </source>
</evidence>
<comment type="subcellular location">
    <subcellularLocation>
        <location evidence="1 11">Membrane</location>
        <topology evidence="1 11">Multi-pass membrane protein</topology>
    </subcellularLocation>
</comment>
<protein>
    <recommendedName>
        <fullName evidence="11">Chloride channel protein</fullName>
    </recommendedName>
</protein>
<feature type="domain" description="CBS" evidence="13">
    <location>
        <begin position="875"/>
        <end position="928"/>
    </location>
</feature>
<sequence length="928" mass="100326">MLSGRYTPPSPDDSLLSNQDYTEPLISPVSAASTSASTPPTPLQPSHPPSPTSIAPYESLDFETLINSFTKSISSQTTVIPENPSPNRRRTLIGYTGRTFVRWLLTIVTGLLTGSTAIAIVWNIDVLTDLREHALSDVEESMITEEASAIDYLRVFLLFTSWNLLLSVSASLLTVLVSPSAQGSGIPEVKAYLNGVNIKGFMTLKTILIKTIGTTLSVASGLAVGPEGPLVHLGAAIGGGVTRTGKMVSGIRQLRTNNPTLAALVGCSHVDEAIHRSWLSRCLGYMTTFRNDGERRDFICIGSACGFAAAFGAPIGGILFAFEEVGSHFPSRMLWRTLIGTSIATFCIAVYSNDLTNYGVLTLDSIKTPDGDVLKNRFGEIPYYAVLGVLGGLIGACFNSTWRRIAMRRSNWHKGKSWPWKVLEVACLSALTSALTFWLPILFSYFACRSPVPAGDDGGGDDDWAPWLEDDDGGGDEFVDDFGSRFNCGVNQTNELASVFFGSREEAIKNILRDPQTFDERTLLVVGFLFLPLLLVTFGTHIPCGLFMPTILIGGSLGGYAGIIIERHFMPGVSPATFALVGATALLGGVQRSTVSLCVIIMEGTGETKFLIPIVITTVVSKWVGDHFTEGIYEIGMELKGYPYLEHHIHKTWDQAEVGEVMTRSVVAVGVRARAGEIEGILNNTTHNGFPVVREGGELVGMVRRDQLAAMVECGVFVREDAPPGEFGGEGGGDLAGDRRHSYGERTTSDNNWAEFYSSSGTGVVPVRSASDDTAGGKRFQGLRRNNLSFVSEPVTAALAVGNDCKFAVDNRKEQRQQSPAPSPSRGRDSANRRSMLLDTVYVIKDDLQVDSERLPTVSLREEDRGRAVNVGSVMNVAPHAVAANTPLSRAYRLFTNMGLRHLTVVEGGKVVGIVTRKDIVKEKLKNH</sequence>
<evidence type="ECO:0000256" key="8">
    <source>
        <dbReference type="ARBA" id="ARBA00023136"/>
    </source>
</evidence>
<evidence type="ECO:0000256" key="7">
    <source>
        <dbReference type="ARBA" id="ARBA00023122"/>
    </source>
</evidence>
<feature type="compositionally biased region" description="Gly residues" evidence="12">
    <location>
        <begin position="726"/>
        <end position="735"/>
    </location>
</feature>
<evidence type="ECO:0000259" key="13">
    <source>
        <dbReference type="PROSITE" id="PS51371"/>
    </source>
</evidence>
<keyword evidence="3 11" id="KW-0812">Transmembrane</keyword>
<dbReference type="PANTHER" id="PTHR11689">
    <property type="entry name" value="CHLORIDE CHANNEL PROTEIN CLC FAMILY MEMBER"/>
    <property type="match status" value="1"/>
</dbReference>
<feature type="transmembrane region" description="Helical" evidence="11">
    <location>
        <begin position="155"/>
        <end position="177"/>
    </location>
</feature>
<organism evidence="14 15">
    <name type="scientific">Triparma columacea</name>
    <dbReference type="NCBI Taxonomy" id="722753"/>
    <lineage>
        <taxon>Eukaryota</taxon>
        <taxon>Sar</taxon>
        <taxon>Stramenopiles</taxon>
        <taxon>Ochrophyta</taxon>
        <taxon>Bolidophyceae</taxon>
        <taxon>Parmales</taxon>
        <taxon>Triparmaceae</taxon>
        <taxon>Triparma</taxon>
    </lineage>
</organism>
<comment type="caution">
    <text evidence="11">Lacks conserved residue(s) required for the propagation of feature annotation.</text>
</comment>
<keyword evidence="7 10" id="KW-0129">CBS domain</keyword>
<comment type="caution">
    <text evidence="14">The sequence shown here is derived from an EMBL/GenBank/DDBJ whole genome shotgun (WGS) entry which is preliminary data.</text>
</comment>
<evidence type="ECO:0000256" key="2">
    <source>
        <dbReference type="ARBA" id="ARBA00022448"/>
    </source>
</evidence>
<evidence type="ECO:0000256" key="4">
    <source>
        <dbReference type="ARBA" id="ARBA00022737"/>
    </source>
</evidence>
<feature type="transmembrane region" description="Helical" evidence="11">
    <location>
        <begin position="546"/>
        <end position="565"/>
    </location>
</feature>
<evidence type="ECO:0000256" key="12">
    <source>
        <dbReference type="SAM" id="MobiDB-lite"/>
    </source>
</evidence>
<feature type="region of interest" description="Disordered" evidence="12">
    <location>
        <begin position="811"/>
        <end position="832"/>
    </location>
</feature>
<dbReference type="SMART" id="SM00116">
    <property type="entry name" value="CBS"/>
    <property type="match status" value="2"/>
</dbReference>
<evidence type="ECO:0000313" key="15">
    <source>
        <dbReference type="Proteomes" id="UP001165065"/>
    </source>
</evidence>
<dbReference type="InterPro" id="IPR046342">
    <property type="entry name" value="CBS_dom_sf"/>
</dbReference>
<keyword evidence="6 11" id="KW-0406">Ion transport</keyword>
<evidence type="ECO:0000256" key="11">
    <source>
        <dbReference type="RuleBase" id="RU361221"/>
    </source>
</evidence>
<feature type="region of interest" description="Disordered" evidence="12">
    <location>
        <begin position="723"/>
        <end position="747"/>
    </location>
</feature>
<proteinExistence type="inferred from homology"/>
<dbReference type="InterPro" id="IPR051280">
    <property type="entry name" value="Cl-channel/antiporter"/>
</dbReference>
<gene>
    <name evidence="14" type="ORF">TrCOL_g5004</name>
</gene>
<feature type="compositionally biased region" description="Pro residues" evidence="12">
    <location>
        <begin position="39"/>
        <end position="51"/>
    </location>
</feature>
<keyword evidence="8 11" id="KW-0472">Membrane</keyword>
<feature type="region of interest" description="Disordered" evidence="12">
    <location>
        <begin position="1"/>
        <end position="54"/>
    </location>
</feature>
<dbReference type="Proteomes" id="UP001165065">
    <property type="component" value="Unassembled WGS sequence"/>
</dbReference>
<feature type="transmembrane region" description="Helical" evidence="11">
    <location>
        <begin position="422"/>
        <end position="443"/>
    </location>
</feature>
<evidence type="ECO:0000256" key="6">
    <source>
        <dbReference type="ARBA" id="ARBA00023065"/>
    </source>
</evidence>
<evidence type="ECO:0000313" key="14">
    <source>
        <dbReference type="EMBL" id="GMI20185.1"/>
    </source>
</evidence>
<comment type="similarity">
    <text evidence="11">Belongs to the chloride channel (TC 2.A.49) family.</text>
</comment>
<evidence type="ECO:0000256" key="5">
    <source>
        <dbReference type="ARBA" id="ARBA00022989"/>
    </source>
</evidence>
<evidence type="ECO:0000256" key="9">
    <source>
        <dbReference type="ARBA" id="ARBA00023214"/>
    </source>
</evidence>
<keyword evidence="2 11" id="KW-0813">Transport</keyword>
<feature type="transmembrane region" description="Helical" evidence="11">
    <location>
        <begin position="298"/>
        <end position="321"/>
    </location>
</feature>
<dbReference type="Gene3D" id="1.10.3080.10">
    <property type="entry name" value="Clc chloride channel"/>
    <property type="match status" value="1"/>
</dbReference>
<feature type="transmembrane region" description="Helical" evidence="11">
    <location>
        <begin position="100"/>
        <end position="122"/>
    </location>
</feature>
<dbReference type="EMBL" id="BRYA01000506">
    <property type="protein sequence ID" value="GMI20185.1"/>
    <property type="molecule type" value="Genomic_DNA"/>
</dbReference>
<dbReference type="OrthoDB" id="428525at2759"/>
<feature type="transmembrane region" description="Helical" evidence="11">
    <location>
        <begin position="522"/>
        <end position="540"/>
    </location>
</feature>
<dbReference type="SUPFAM" id="SSF54631">
    <property type="entry name" value="CBS-domain pair"/>
    <property type="match status" value="1"/>
</dbReference>
<dbReference type="PRINTS" id="PR00762">
    <property type="entry name" value="CLCHANNEL"/>
</dbReference>
<dbReference type="AlphaFoldDB" id="A0A9W7FWJ0"/>
<dbReference type="InterPro" id="IPR000644">
    <property type="entry name" value="CBS_dom"/>
</dbReference>
<keyword evidence="9 11" id="KW-0868">Chloride</keyword>
<feature type="transmembrane region" description="Helical" evidence="11">
    <location>
        <begin position="333"/>
        <end position="351"/>
    </location>
</feature>
<evidence type="ECO:0000256" key="3">
    <source>
        <dbReference type="ARBA" id="ARBA00022692"/>
    </source>
</evidence>
<feature type="transmembrane region" description="Helical" evidence="11">
    <location>
        <begin position="572"/>
        <end position="590"/>
    </location>
</feature>
<dbReference type="Pfam" id="PF00654">
    <property type="entry name" value="Voltage_CLC"/>
    <property type="match status" value="1"/>
</dbReference>
<keyword evidence="15" id="KW-1185">Reference proteome</keyword>
<feature type="compositionally biased region" description="Basic and acidic residues" evidence="12">
    <location>
        <begin position="736"/>
        <end position="747"/>
    </location>
</feature>
<dbReference type="PANTHER" id="PTHR11689:SF136">
    <property type="entry name" value="H(+)_CL(-) EXCHANGE TRANSPORTER 7"/>
    <property type="match status" value="1"/>
</dbReference>
<dbReference type="InterPro" id="IPR014743">
    <property type="entry name" value="Cl-channel_core"/>
</dbReference>
<dbReference type="GO" id="GO:0005254">
    <property type="term" value="F:chloride channel activity"/>
    <property type="evidence" value="ECO:0007669"/>
    <property type="project" value="UniProtKB-UniRule"/>
</dbReference>
<dbReference type="Pfam" id="PF00571">
    <property type="entry name" value="CBS"/>
    <property type="match status" value="2"/>
</dbReference>
<dbReference type="GO" id="GO:0016020">
    <property type="term" value="C:membrane"/>
    <property type="evidence" value="ECO:0007669"/>
    <property type="project" value="UniProtKB-SubCell"/>
</dbReference>
<feature type="compositionally biased region" description="Low complexity" evidence="12">
    <location>
        <begin position="27"/>
        <end position="38"/>
    </location>
</feature>
<dbReference type="InterPro" id="IPR001807">
    <property type="entry name" value="ClC"/>
</dbReference>
<reference evidence="15" key="1">
    <citation type="journal article" date="2023" name="Commun. Biol.">
        <title>Genome analysis of Parmales, the sister group of diatoms, reveals the evolutionary specialization of diatoms from phago-mixotrophs to photoautotrophs.</title>
        <authorList>
            <person name="Ban H."/>
            <person name="Sato S."/>
            <person name="Yoshikawa S."/>
            <person name="Yamada K."/>
            <person name="Nakamura Y."/>
            <person name="Ichinomiya M."/>
            <person name="Sato N."/>
            <person name="Blanc-Mathieu R."/>
            <person name="Endo H."/>
            <person name="Kuwata A."/>
            <person name="Ogata H."/>
        </authorList>
    </citation>
    <scope>NUCLEOTIDE SEQUENCE [LARGE SCALE GENOMIC DNA]</scope>
</reference>
<keyword evidence="4" id="KW-0677">Repeat</keyword>
<dbReference type="Gene3D" id="3.10.580.10">
    <property type="entry name" value="CBS-domain"/>
    <property type="match status" value="2"/>
</dbReference>